<dbReference type="EC" id="1.5.1.20" evidence="10"/>
<feature type="domain" description="MTHFR SAM-binding regulatory" evidence="9">
    <location>
        <begin position="301"/>
        <end position="572"/>
    </location>
</feature>
<evidence type="ECO:0000313" key="11">
    <source>
        <dbReference type="Proteomes" id="UP001149813"/>
    </source>
</evidence>
<comment type="caution">
    <text evidence="10">The sequence shown here is derived from an EMBL/GenBank/DDBJ whole genome shotgun (WGS) entry which is preliminary data.</text>
</comment>
<sequence>MKLIDKINKALEDDRCFWSFEYFPPKTQQGVMNLYDRIERMCNLGPLFIDVTWRWGGKSSDLTLELCSNSQTVYGVEANMHMTCTNTNFDLIRTALEKAKDQGVQNILALRGDLPDNSVEFDPEVGEFKYATDLVRYIRKTYGEFFCISVAGYPEGCLGPDDVDCDIRYLKEKQDAGADLIITQLFYDVDNYLAWIDKCRAAGITIPILPGIMPIQNYGGFKRMTDLCRISVPQAIWDRLEPIKDDDQAVKDYGIEVAVDMISRLRDAGVRGFHFYTINLERSTRMVLERLQLVPTVHEVRPLPWSPSLNEKRAGENVRPIFWRNHTRSYIKRTALWDEFPNGRWGDSRSPAYGELVHGEQVRLAAGQALKKWGAPTTVDDIKRLFVRYCNGSLDSLPWSETALQPESIEIQKRLAQINARGFLTINSQPSCNGVPSSDKVHGWGPSNGFVYKKAYLEFFASPENVKALLARLEGNPTATYYAVTKGGELLTNCQEDSPNAVTWGVFPGKEILQPTIVERVSFLAWKDEAFEFWNAWSSAYARDSASAGLLGRVSDDWYLMNIVENNFQKDSESIFELFDGLGQELADE</sequence>
<evidence type="ECO:0000256" key="3">
    <source>
        <dbReference type="ARBA" id="ARBA00006743"/>
    </source>
</evidence>
<evidence type="ECO:0000259" key="9">
    <source>
        <dbReference type="Pfam" id="PF21895"/>
    </source>
</evidence>
<keyword evidence="6" id="KW-0521">NADP</keyword>
<keyword evidence="5" id="KW-0274">FAD</keyword>
<evidence type="ECO:0000256" key="7">
    <source>
        <dbReference type="ARBA" id="ARBA00023002"/>
    </source>
</evidence>
<evidence type="ECO:0000256" key="6">
    <source>
        <dbReference type="ARBA" id="ARBA00022857"/>
    </source>
</evidence>
<dbReference type="InterPro" id="IPR003171">
    <property type="entry name" value="Mehydrof_redctse-like"/>
</dbReference>
<dbReference type="Proteomes" id="UP001149813">
    <property type="component" value="Unassembled WGS sequence"/>
</dbReference>
<dbReference type="PANTHER" id="PTHR45754">
    <property type="entry name" value="METHYLENETETRAHYDROFOLATE REDUCTASE"/>
    <property type="match status" value="1"/>
</dbReference>
<dbReference type="OrthoDB" id="16284at2759"/>
<dbReference type="GO" id="GO:0009086">
    <property type="term" value="P:methionine biosynthetic process"/>
    <property type="evidence" value="ECO:0007669"/>
    <property type="project" value="TreeGrafter"/>
</dbReference>
<dbReference type="NCBIfam" id="TIGR00677">
    <property type="entry name" value="fadh2_euk"/>
    <property type="match status" value="1"/>
</dbReference>
<reference evidence="10" key="1">
    <citation type="submission" date="2022-07" db="EMBL/GenBank/DDBJ databases">
        <title>Phylogenomic reconstructions and comparative analyses of Kickxellomycotina fungi.</title>
        <authorList>
            <person name="Reynolds N.K."/>
            <person name="Stajich J.E."/>
            <person name="Barry K."/>
            <person name="Grigoriev I.V."/>
            <person name="Crous P."/>
            <person name="Smith M.E."/>
        </authorList>
    </citation>
    <scope>NUCLEOTIDE SEQUENCE</scope>
    <source>
        <strain evidence="10">NBRC 32514</strain>
    </source>
</reference>
<comment type="similarity">
    <text evidence="3">Belongs to the methylenetetrahydrofolate reductase family.</text>
</comment>
<dbReference type="CDD" id="cd00537">
    <property type="entry name" value="MTHFR"/>
    <property type="match status" value="1"/>
</dbReference>
<protein>
    <submittedName>
        <fullName evidence="10">Methylenetetrahydrofolate reductase (NAD(P)H) met13</fullName>
        <ecNumber evidence="10">1.5.1.20</ecNumber>
    </submittedName>
</protein>
<dbReference type="PANTHER" id="PTHR45754:SF3">
    <property type="entry name" value="METHYLENETETRAHYDROFOLATE REDUCTASE (NADPH)"/>
    <property type="match status" value="1"/>
</dbReference>
<dbReference type="FunFam" id="3.20.20.220:FF:000002">
    <property type="entry name" value="Methylenetetrahydrofolate reductase"/>
    <property type="match status" value="1"/>
</dbReference>
<evidence type="ECO:0000256" key="2">
    <source>
        <dbReference type="ARBA" id="ARBA00004777"/>
    </source>
</evidence>
<dbReference type="InterPro" id="IPR004621">
    <property type="entry name" value="Fadh2_euk"/>
</dbReference>
<keyword evidence="7 10" id="KW-0560">Oxidoreductase</keyword>
<keyword evidence="4" id="KW-0285">Flavoprotein</keyword>
<dbReference type="AlphaFoldDB" id="A0A9W8CRU2"/>
<dbReference type="Pfam" id="PF21895">
    <property type="entry name" value="MTHFR_C"/>
    <property type="match status" value="1"/>
</dbReference>
<dbReference type="SUPFAM" id="SSF51730">
    <property type="entry name" value="FAD-linked oxidoreductase"/>
    <property type="match status" value="1"/>
</dbReference>
<evidence type="ECO:0000256" key="1">
    <source>
        <dbReference type="ARBA" id="ARBA00001974"/>
    </source>
</evidence>
<keyword evidence="11" id="KW-1185">Reference proteome</keyword>
<dbReference type="Pfam" id="PF02219">
    <property type="entry name" value="MTHFR"/>
    <property type="match status" value="1"/>
</dbReference>
<evidence type="ECO:0000313" key="10">
    <source>
        <dbReference type="EMBL" id="KAJ1721946.1"/>
    </source>
</evidence>
<dbReference type="InterPro" id="IPR029041">
    <property type="entry name" value="FAD-linked_oxidoreductase-like"/>
</dbReference>
<evidence type="ECO:0000256" key="8">
    <source>
        <dbReference type="RuleBase" id="RU004254"/>
    </source>
</evidence>
<comment type="cofactor">
    <cofactor evidence="1">
        <name>FAD</name>
        <dbReference type="ChEBI" id="CHEBI:57692"/>
    </cofactor>
</comment>
<proteinExistence type="inferred from homology"/>
<evidence type="ECO:0000256" key="4">
    <source>
        <dbReference type="ARBA" id="ARBA00022630"/>
    </source>
</evidence>
<accession>A0A9W8CRU2</accession>
<dbReference type="EMBL" id="JANBOJ010000139">
    <property type="protein sequence ID" value="KAJ1721946.1"/>
    <property type="molecule type" value="Genomic_DNA"/>
</dbReference>
<dbReference type="GO" id="GO:0071949">
    <property type="term" value="F:FAD binding"/>
    <property type="evidence" value="ECO:0007669"/>
    <property type="project" value="TreeGrafter"/>
</dbReference>
<organism evidence="10 11">
    <name type="scientific">Coemansia erecta</name>
    <dbReference type="NCBI Taxonomy" id="147472"/>
    <lineage>
        <taxon>Eukaryota</taxon>
        <taxon>Fungi</taxon>
        <taxon>Fungi incertae sedis</taxon>
        <taxon>Zoopagomycota</taxon>
        <taxon>Kickxellomycotina</taxon>
        <taxon>Kickxellomycetes</taxon>
        <taxon>Kickxellales</taxon>
        <taxon>Kickxellaceae</taxon>
        <taxon>Coemansia</taxon>
    </lineage>
</organism>
<dbReference type="InterPro" id="IPR053806">
    <property type="entry name" value="MTHFR_C"/>
</dbReference>
<gene>
    <name evidence="10" type="primary">MET13_1</name>
    <name evidence="10" type="ORF">LPJ53_003579</name>
</gene>
<comment type="pathway">
    <text evidence="2 8">One-carbon metabolism; tetrahydrofolate interconversion.</text>
</comment>
<dbReference type="GO" id="GO:0035999">
    <property type="term" value="P:tetrahydrofolate interconversion"/>
    <property type="evidence" value="ECO:0007669"/>
    <property type="project" value="TreeGrafter"/>
</dbReference>
<dbReference type="Gene3D" id="3.20.20.220">
    <property type="match status" value="1"/>
</dbReference>
<dbReference type="GO" id="GO:0004489">
    <property type="term" value="F:methylenetetrahydrofolate reductase [NAD(P)H] activity"/>
    <property type="evidence" value="ECO:0007669"/>
    <property type="project" value="UniProtKB-EC"/>
</dbReference>
<name>A0A9W8CRU2_9FUNG</name>
<dbReference type="GO" id="GO:0005829">
    <property type="term" value="C:cytosol"/>
    <property type="evidence" value="ECO:0007669"/>
    <property type="project" value="TreeGrafter"/>
</dbReference>
<evidence type="ECO:0000256" key="5">
    <source>
        <dbReference type="ARBA" id="ARBA00022827"/>
    </source>
</evidence>